<keyword evidence="1" id="KW-0560">Oxidoreductase</keyword>
<dbReference type="RefSeq" id="WP_121896705.1">
    <property type="nucleotide sequence ID" value="NZ_RCNT01000001.1"/>
</dbReference>
<proteinExistence type="predicted"/>
<keyword evidence="5" id="KW-1185">Reference proteome</keyword>
<evidence type="ECO:0000259" key="3">
    <source>
        <dbReference type="Pfam" id="PF16653"/>
    </source>
</evidence>
<accession>A0A3L9Y997</accession>
<dbReference type="InterPro" id="IPR005097">
    <property type="entry name" value="Sacchrp_dh_NADP-bd"/>
</dbReference>
<feature type="domain" description="Saccharopine dehydrogenase-like C-terminal" evidence="3">
    <location>
        <begin position="123"/>
        <end position="344"/>
    </location>
</feature>
<dbReference type="InterPro" id="IPR036291">
    <property type="entry name" value="NAD(P)-bd_dom_sf"/>
</dbReference>
<reference evidence="4 5" key="1">
    <citation type="submission" date="2018-10" db="EMBL/GenBank/DDBJ databases">
        <authorList>
            <person name="Jung H.S."/>
            <person name="Jeon C.O."/>
        </authorList>
    </citation>
    <scope>NUCLEOTIDE SEQUENCE [LARGE SCALE GENOMIC DNA]</scope>
    <source>
        <strain evidence="4 5">MA-7-27</strain>
    </source>
</reference>
<dbReference type="SUPFAM" id="SSF51735">
    <property type="entry name" value="NAD(P)-binding Rossmann-fold domains"/>
    <property type="match status" value="1"/>
</dbReference>
<dbReference type="InterPro" id="IPR032095">
    <property type="entry name" value="Sacchrp_dh-like_C"/>
</dbReference>
<gene>
    <name evidence="4" type="ORF">D9R08_04235</name>
</gene>
<dbReference type="PANTHER" id="PTHR11133:SF22">
    <property type="entry name" value="ALPHA-AMINOADIPIC SEMIALDEHYDE SYNTHASE, MITOCHONDRIAL"/>
    <property type="match status" value="1"/>
</dbReference>
<dbReference type="SUPFAM" id="SSF55347">
    <property type="entry name" value="Glyceraldehyde-3-phosphate dehydrogenase-like, C-terminal domain"/>
    <property type="match status" value="1"/>
</dbReference>
<dbReference type="AlphaFoldDB" id="A0A3L9Y997"/>
<dbReference type="EMBL" id="RCNT01000001">
    <property type="protein sequence ID" value="RMA44115.1"/>
    <property type="molecule type" value="Genomic_DNA"/>
</dbReference>
<comment type="caution">
    <text evidence="4">The sequence shown here is derived from an EMBL/GenBank/DDBJ whole genome shotgun (WGS) entry which is preliminary data.</text>
</comment>
<dbReference type="PANTHER" id="PTHR11133">
    <property type="entry name" value="SACCHAROPINE DEHYDROGENASE"/>
    <property type="match status" value="1"/>
</dbReference>
<name>A0A3L9Y997_9RHOB</name>
<dbReference type="Gene3D" id="3.30.360.10">
    <property type="entry name" value="Dihydrodipicolinate Reductase, domain 2"/>
    <property type="match status" value="1"/>
</dbReference>
<dbReference type="InterPro" id="IPR051168">
    <property type="entry name" value="AASS"/>
</dbReference>
<dbReference type="Gene3D" id="3.40.50.720">
    <property type="entry name" value="NAD(P)-binding Rossmann-like Domain"/>
    <property type="match status" value="1"/>
</dbReference>
<evidence type="ECO:0000313" key="5">
    <source>
        <dbReference type="Proteomes" id="UP000281343"/>
    </source>
</evidence>
<dbReference type="OrthoDB" id="9769367at2"/>
<organism evidence="4 5">
    <name type="scientific">Rhodophyticola porphyridii</name>
    <dbReference type="NCBI Taxonomy" id="1852017"/>
    <lineage>
        <taxon>Bacteria</taxon>
        <taxon>Pseudomonadati</taxon>
        <taxon>Pseudomonadota</taxon>
        <taxon>Alphaproteobacteria</taxon>
        <taxon>Rhodobacterales</taxon>
        <taxon>Roseobacteraceae</taxon>
        <taxon>Rhodophyticola</taxon>
    </lineage>
</organism>
<dbReference type="GO" id="GO:0016491">
    <property type="term" value="F:oxidoreductase activity"/>
    <property type="evidence" value="ECO:0007669"/>
    <property type="project" value="UniProtKB-KW"/>
</dbReference>
<protein>
    <submittedName>
        <fullName evidence="4">Saccharopine dehydrogenase family protein</fullName>
    </submittedName>
</protein>
<dbReference type="Proteomes" id="UP000281343">
    <property type="component" value="Unassembled WGS sequence"/>
</dbReference>
<evidence type="ECO:0000313" key="4">
    <source>
        <dbReference type="EMBL" id="RMA44115.1"/>
    </source>
</evidence>
<dbReference type="Pfam" id="PF03435">
    <property type="entry name" value="Sacchrp_dh_NADP"/>
    <property type="match status" value="1"/>
</dbReference>
<sequence length="369" mass="39534">MARWKICIVGAGKIGQMIAALLKTSVHYDVRVIDRDANGLAQIETTGVEVKQIDVEDARALTEAFGGCDAVISAAPFFLTPAIATAAKAAGAHYFDLTEDVAATDAVRALARDAETAFMPQCGLAPGFVGIAGADLADQFDELDTLSLRVGALPLYPTNALKYNLTWSTDGLINEYLNPCDALIDGRPVKVAPLEDLEIISHDGVDYECFNTSGGLGTLSESLSGKARRVSYRTIRYPGHRDIIKLLLDDLGLARRRDLLKEVFETALPRTKQDVVLVFCTATGMKNGVFTERSYVNKSTARQIAGKTWSAIQVTTAAGVTAVVDLMRQGKLPAKGFIGQEQVQLDDFLATEFGALYGAGAVTPLDRAA</sequence>
<feature type="domain" description="Saccharopine dehydrogenase NADP binding" evidence="2">
    <location>
        <begin position="6"/>
        <end position="116"/>
    </location>
</feature>
<evidence type="ECO:0000256" key="1">
    <source>
        <dbReference type="ARBA" id="ARBA00023002"/>
    </source>
</evidence>
<dbReference type="Pfam" id="PF16653">
    <property type="entry name" value="Sacchrp_dh_C"/>
    <property type="match status" value="1"/>
</dbReference>
<evidence type="ECO:0000259" key="2">
    <source>
        <dbReference type="Pfam" id="PF03435"/>
    </source>
</evidence>